<feature type="domain" description="Core-binding (CB)" evidence="3">
    <location>
        <begin position="58"/>
        <end position="137"/>
    </location>
</feature>
<organism evidence="4 5">
    <name type="scientific">Micromonospora tarensis</name>
    <dbReference type="NCBI Taxonomy" id="2806100"/>
    <lineage>
        <taxon>Bacteria</taxon>
        <taxon>Bacillati</taxon>
        <taxon>Actinomycetota</taxon>
        <taxon>Actinomycetes</taxon>
        <taxon>Micromonosporales</taxon>
        <taxon>Micromonosporaceae</taxon>
        <taxon>Micromonospora</taxon>
    </lineage>
</organism>
<evidence type="ECO:0000313" key="5">
    <source>
        <dbReference type="Proteomes" id="UP000622245"/>
    </source>
</evidence>
<dbReference type="SUPFAM" id="SSF56349">
    <property type="entry name" value="DNA breaking-rejoining enzymes"/>
    <property type="match status" value="1"/>
</dbReference>
<evidence type="ECO:0000313" key="4">
    <source>
        <dbReference type="EMBL" id="MBM0277505.1"/>
    </source>
</evidence>
<sequence length="206" mass="22143">MGHIIKTPAGTFRANWRDPSGSQRAKTFRTRKEAAAYLAATETTVSQGTYVDPAAGKIRFSAYAERWLASRSVETTTLAGWTSRLRARLLPQWGTWPVGRIDHLAVQEWITRMSRELSPATVASCHSLLSSILASAVRGRLIAFNPCEGVRLPAQRKRAGGLVPLTLDQVTELLLPSVPDWHRPVVAAAAGAVCDGVSASGCGGPI</sequence>
<dbReference type="InterPro" id="IPR053876">
    <property type="entry name" value="Phage_int_M"/>
</dbReference>
<evidence type="ECO:0000259" key="3">
    <source>
        <dbReference type="PROSITE" id="PS51900"/>
    </source>
</evidence>
<proteinExistence type="predicted"/>
<evidence type="ECO:0000256" key="2">
    <source>
        <dbReference type="PROSITE-ProRule" id="PRU01248"/>
    </source>
</evidence>
<dbReference type="InterPro" id="IPR011010">
    <property type="entry name" value="DNA_brk_join_enz"/>
</dbReference>
<gene>
    <name evidence="4" type="ORF">JM949_20020</name>
</gene>
<dbReference type="Proteomes" id="UP000622245">
    <property type="component" value="Unassembled WGS sequence"/>
</dbReference>
<dbReference type="Gene3D" id="1.10.150.130">
    <property type="match status" value="1"/>
</dbReference>
<dbReference type="Pfam" id="PF22022">
    <property type="entry name" value="Phage_int_M"/>
    <property type="match status" value="1"/>
</dbReference>
<reference evidence="4 5" key="1">
    <citation type="submission" date="2021-01" db="EMBL/GenBank/DDBJ databases">
        <title>Draft genome sequence of Micromonospora sp. strain STR1s_6.</title>
        <authorList>
            <person name="Karlyshev A."/>
            <person name="Jawad R."/>
        </authorList>
    </citation>
    <scope>NUCLEOTIDE SEQUENCE [LARGE SCALE GENOMIC DNA]</scope>
    <source>
        <strain evidence="4 5">STR1S-6</strain>
    </source>
</reference>
<comment type="caution">
    <text evidence="4">The sequence shown here is derived from an EMBL/GenBank/DDBJ whole genome shotgun (WGS) entry which is preliminary data.</text>
</comment>
<evidence type="ECO:0000256" key="1">
    <source>
        <dbReference type="ARBA" id="ARBA00023125"/>
    </source>
</evidence>
<dbReference type="EMBL" id="JAEVHL010000106">
    <property type="protein sequence ID" value="MBM0277505.1"/>
    <property type="molecule type" value="Genomic_DNA"/>
</dbReference>
<name>A0ABS1YJA6_9ACTN</name>
<keyword evidence="1 2" id="KW-0238">DNA-binding</keyword>
<dbReference type="InterPro" id="IPR010998">
    <property type="entry name" value="Integrase_recombinase_N"/>
</dbReference>
<dbReference type="PROSITE" id="PS51900">
    <property type="entry name" value="CB"/>
    <property type="match status" value="1"/>
</dbReference>
<keyword evidence="5" id="KW-1185">Reference proteome</keyword>
<dbReference type="RefSeq" id="WP_203149929.1">
    <property type="nucleotide sequence ID" value="NZ_JAEVHL010000106.1"/>
</dbReference>
<protein>
    <recommendedName>
        <fullName evidence="3">Core-binding (CB) domain-containing protein</fullName>
    </recommendedName>
</protein>
<accession>A0ABS1YJA6</accession>
<dbReference type="InterPro" id="IPR044068">
    <property type="entry name" value="CB"/>
</dbReference>